<dbReference type="InterPro" id="IPR000838">
    <property type="entry name" value="RNA_pol_sigma70_ECF_CS"/>
</dbReference>
<comment type="similarity">
    <text evidence="1 6">Belongs to the sigma-70 factor family. ECF subfamily.</text>
</comment>
<dbReference type="CDD" id="cd06171">
    <property type="entry name" value="Sigma70_r4"/>
    <property type="match status" value="1"/>
</dbReference>
<dbReference type="PANTHER" id="PTHR43133:SF59">
    <property type="entry name" value="ECF RNA POLYMERASE SIGMA FACTOR SIGR"/>
    <property type="match status" value="1"/>
</dbReference>
<dbReference type="Gene3D" id="1.10.1740.10">
    <property type="match status" value="1"/>
</dbReference>
<dbReference type="Pfam" id="PF08281">
    <property type="entry name" value="Sigma70_r4_2"/>
    <property type="match status" value="1"/>
</dbReference>
<keyword evidence="3 6" id="KW-0731">Sigma factor</keyword>
<evidence type="ECO:0000256" key="6">
    <source>
        <dbReference type="RuleBase" id="RU000716"/>
    </source>
</evidence>
<evidence type="ECO:0000313" key="10">
    <source>
        <dbReference type="EMBL" id="MCV7025408.1"/>
    </source>
</evidence>
<evidence type="ECO:0000313" key="11">
    <source>
        <dbReference type="Proteomes" id="UP000069773"/>
    </source>
</evidence>
<dbReference type="PROSITE" id="PS01063">
    <property type="entry name" value="SIGMA70_ECF"/>
    <property type="match status" value="1"/>
</dbReference>
<keyword evidence="4 6" id="KW-0238">DNA-binding</keyword>
<dbReference type="Proteomes" id="UP000069773">
    <property type="component" value="Unassembled WGS sequence"/>
</dbReference>
<evidence type="ECO:0000259" key="8">
    <source>
        <dbReference type="Pfam" id="PF08281"/>
    </source>
</evidence>
<dbReference type="InterPro" id="IPR007627">
    <property type="entry name" value="RNA_pol_sigma70_r2"/>
</dbReference>
<keyword evidence="11" id="KW-1185">Reference proteome</keyword>
<comment type="caution">
    <text evidence="10">The sequence shown here is derived from an EMBL/GenBank/DDBJ whole genome shotgun (WGS) entry which is preliminary data.</text>
</comment>
<evidence type="ECO:0000256" key="4">
    <source>
        <dbReference type="ARBA" id="ARBA00023125"/>
    </source>
</evidence>
<dbReference type="InterPro" id="IPR013249">
    <property type="entry name" value="RNA_pol_sigma70_r4_t2"/>
</dbReference>
<keyword evidence="2 6" id="KW-0805">Transcription regulation</keyword>
<gene>
    <name evidence="10" type="ORF">H7I77_18975</name>
    <name evidence="9" type="ORF">RMCN_5756</name>
</gene>
<keyword evidence="5 6" id="KW-0804">Transcription</keyword>
<dbReference type="AlphaFoldDB" id="A0AAW5SQP1"/>
<feature type="domain" description="RNA polymerase sigma-70 region 2" evidence="7">
    <location>
        <begin position="31"/>
        <end position="91"/>
    </location>
</feature>
<dbReference type="InterPro" id="IPR036388">
    <property type="entry name" value="WH-like_DNA-bd_sf"/>
</dbReference>
<reference evidence="10" key="3">
    <citation type="journal article" date="2022" name="BMC Genomics">
        <title>Comparative genome analysis of mycobacteria focusing on tRNA and non-coding RNA.</title>
        <authorList>
            <person name="Behra P.R.K."/>
            <person name="Pettersson B.M.F."/>
            <person name="Ramesh M."/>
            <person name="Das S."/>
            <person name="Dasgupta S."/>
            <person name="Kirsebom L.A."/>
        </authorList>
    </citation>
    <scope>NUCLEOTIDE SEQUENCE</scope>
    <source>
        <strain evidence="10">DSM 44203</strain>
    </source>
</reference>
<reference evidence="10" key="2">
    <citation type="submission" date="2020-07" db="EMBL/GenBank/DDBJ databases">
        <authorList>
            <person name="Pettersson B.M.F."/>
            <person name="Behra P.R.K."/>
            <person name="Ramesh M."/>
            <person name="Das S."/>
            <person name="Dasgupta S."/>
            <person name="Kirsebom L.A."/>
        </authorList>
    </citation>
    <scope>NUCLEOTIDE SEQUENCE</scope>
    <source>
        <strain evidence="10">DSM 44203</strain>
    </source>
</reference>
<feature type="domain" description="RNA polymerase sigma factor 70 region 4 type 2" evidence="8">
    <location>
        <begin position="132"/>
        <end position="182"/>
    </location>
</feature>
<dbReference type="InterPro" id="IPR014284">
    <property type="entry name" value="RNA_pol_sigma-70_dom"/>
</dbReference>
<dbReference type="PANTHER" id="PTHR43133">
    <property type="entry name" value="RNA POLYMERASE ECF-TYPE SIGMA FACTO"/>
    <property type="match status" value="1"/>
</dbReference>
<evidence type="ECO:0000256" key="5">
    <source>
        <dbReference type="ARBA" id="ARBA00023163"/>
    </source>
</evidence>
<evidence type="ECO:0000313" key="12">
    <source>
        <dbReference type="Proteomes" id="UP001207528"/>
    </source>
</evidence>
<dbReference type="GO" id="GO:0006352">
    <property type="term" value="P:DNA-templated transcription initiation"/>
    <property type="evidence" value="ECO:0007669"/>
    <property type="project" value="InterPro"/>
</dbReference>
<evidence type="ECO:0000256" key="2">
    <source>
        <dbReference type="ARBA" id="ARBA00023015"/>
    </source>
</evidence>
<evidence type="ECO:0000313" key="9">
    <source>
        <dbReference type="EMBL" id="GAT12623.1"/>
    </source>
</evidence>
<dbReference type="InterPro" id="IPR013325">
    <property type="entry name" value="RNA_pol_sigma_r2"/>
</dbReference>
<dbReference type="EMBL" id="JACKTI010000047">
    <property type="protein sequence ID" value="MCV7025408.1"/>
    <property type="molecule type" value="Genomic_DNA"/>
</dbReference>
<dbReference type="InterPro" id="IPR013324">
    <property type="entry name" value="RNA_pol_sigma_r3/r4-like"/>
</dbReference>
<evidence type="ECO:0000256" key="1">
    <source>
        <dbReference type="ARBA" id="ARBA00010641"/>
    </source>
</evidence>
<sequence length="202" mass="22583">MTITSLPTRTAPDPELAARFTRDVQPLFEVLARGARRLARNDADAEDLLQDALLHAYSGFESFREGSNLKAWLFRILHNRWVSAHRCKQRRVTEVPADNMTEAELFDCAAHQPGALRSAEAEVLDTLPHGDVKAAMAAMPDGFREVLYYADVEGYTYAETAKILDIPMGTVMSRISRARQRLRVALAHLAHDPAETLEHCIA</sequence>
<name>A0AAW5SQP1_MYCNV</name>
<evidence type="ECO:0000259" key="7">
    <source>
        <dbReference type="Pfam" id="PF04542"/>
    </source>
</evidence>
<protein>
    <recommendedName>
        <fullName evidence="6">RNA polymerase sigma factor</fullName>
    </recommendedName>
</protein>
<dbReference type="SUPFAM" id="SSF88946">
    <property type="entry name" value="Sigma2 domain of RNA polymerase sigma factors"/>
    <property type="match status" value="1"/>
</dbReference>
<dbReference type="GO" id="GO:0016987">
    <property type="term" value="F:sigma factor activity"/>
    <property type="evidence" value="ECO:0007669"/>
    <property type="project" value="UniProtKB-KW"/>
</dbReference>
<accession>A0AAW5SQP1</accession>
<dbReference type="RefSeq" id="WP_064413746.1">
    <property type="nucleotide sequence ID" value="NZ_BCTA01000094.1"/>
</dbReference>
<dbReference type="Gene3D" id="1.10.10.10">
    <property type="entry name" value="Winged helix-like DNA-binding domain superfamily/Winged helix DNA-binding domain"/>
    <property type="match status" value="1"/>
</dbReference>
<dbReference type="GO" id="GO:0003677">
    <property type="term" value="F:DNA binding"/>
    <property type="evidence" value="ECO:0007669"/>
    <property type="project" value="UniProtKB-KW"/>
</dbReference>
<dbReference type="Pfam" id="PF04542">
    <property type="entry name" value="Sigma70_r2"/>
    <property type="match status" value="1"/>
</dbReference>
<dbReference type="SUPFAM" id="SSF88659">
    <property type="entry name" value="Sigma3 and sigma4 domains of RNA polymerase sigma factors"/>
    <property type="match status" value="1"/>
</dbReference>
<dbReference type="EMBL" id="BCTA01000094">
    <property type="protein sequence ID" value="GAT12623.1"/>
    <property type="molecule type" value="Genomic_DNA"/>
</dbReference>
<evidence type="ECO:0000256" key="3">
    <source>
        <dbReference type="ARBA" id="ARBA00023082"/>
    </source>
</evidence>
<proteinExistence type="inferred from homology"/>
<dbReference type="InterPro" id="IPR039425">
    <property type="entry name" value="RNA_pol_sigma-70-like"/>
</dbReference>
<dbReference type="GO" id="GO:0006950">
    <property type="term" value="P:response to stress"/>
    <property type="evidence" value="ECO:0007669"/>
    <property type="project" value="UniProtKB-ARBA"/>
</dbReference>
<dbReference type="NCBIfam" id="TIGR02937">
    <property type="entry name" value="sigma70-ECF"/>
    <property type="match status" value="1"/>
</dbReference>
<reference evidence="9 11" key="1">
    <citation type="journal article" date="2016" name="Genome Announc.">
        <title>Draft Genome Sequences of Five Rapidly Growing Mycobacterium Species, M. thermoresistibile, M. fortuitum subsp. acetamidolyticum, M. canariasense, M. brisbanense, and M. novocastrense.</title>
        <authorList>
            <person name="Katahira K."/>
            <person name="Ogura Y."/>
            <person name="Gotoh Y."/>
            <person name="Hayashi T."/>
        </authorList>
    </citation>
    <scope>NUCLEOTIDE SEQUENCE [LARGE SCALE GENOMIC DNA]</scope>
    <source>
        <strain evidence="9 11">JCM18114</strain>
    </source>
</reference>
<organism evidence="10 12">
    <name type="scientific">Mycolicibacterium novocastrense</name>
    <name type="common">Mycobacterium novocastrense</name>
    <dbReference type="NCBI Taxonomy" id="59813"/>
    <lineage>
        <taxon>Bacteria</taxon>
        <taxon>Bacillati</taxon>
        <taxon>Actinomycetota</taxon>
        <taxon>Actinomycetes</taxon>
        <taxon>Mycobacteriales</taxon>
        <taxon>Mycobacteriaceae</taxon>
        <taxon>Mycolicibacterium</taxon>
    </lineage>
</organism>
<dbReference type="Proteomes" id="UP001207528">
    <property type="component" value="Unassembled WGS sequence"/>
</dbReference>